<proteinExistence type="evidence at transcript level"/>
<evidence type="ECO:0000256" key="3">
    <source>
        <dbReference type="ARBA" id="ARBA00022632"/>
    </source>
</evidence>
<keyword evidence="5" id="KW-1114">Inhibition of host interferon signaling pathway by virus</keyword>
<keyword evidence="14" id="KW-0812">Transmembrane</keyword>
<evidence type="ECO:0000256" key="4">
    <source>
        <dbReference type="ARBA" id="ARBA00022801"/>
    </source>
</evidence>
<dbReference type="Gene3D" id="2.60.40.10">
    <property type="entry name" value="Immunoglobulins"/>
    <property type="match status" value="3"/>
</dbReference>
<reference evidence="17" key="1">
    <citation type="journal article" date="2016" name="BMC Genomics">
        <title>Insights into the innate immunome of actiniarians using a comparative genomic approach.</title>
        <authorList>
            <person name="van der Burg C.A."/>
            <person name="Prentis P.J."/>
            <person name="Surm J.M."/>
            <person name="Pavasovic A."/>
        </authorList>
    </citation>
    <scope>NUCLEOTIDE SEQUENCE</scope>
</reference>
<dbReference type="PROSITE" id="PS50104">
    <property type="entry name" value="TIR"/>
    <property type="match status" value="1"/>
</dbReference>
<comment type="subunit">
    <text evidence="11">Interacts with host IFNA1.</text>
</comment>
<keyword evidence="8" id="KW-0325">Glycoprotein</keyword>
<keyword evidence="3" id="KW-1090">Inhibition of host innate immune response by virus</keyword>
<keyword evidence="14" id="KW-1133">Transmembrane helix</keyword>
<dbReference type="InterPro" id="IPR015621">
    <property type="entry name" value="IL-1_rcpt_fam"/>
</dbReference>
<feature type="domain" description="Ig-like" evidence="16">
    <location>
        <begin position="51"/>
        <end position="123"/>
    </location>
</feature>
<dbReference type="OrthoDB" id="5949550at2759"/>
<feature type="domain" description="Ig-like" evidence="16">
    <location>
        <begin position="233"/>
        <end position="334"/>
    </location>
</feature>
<dbReference type="SMART" id="SM00255">
    <property type="entry name" value="TIR"/>
    <property type="match status" value="1"/>
</dbReference>
<dbReference type="PANTHER" id="PTHR11890">
    <property type="entry name" value="INTERLEUKIN-1 RECEPTOR FAMILY MEMBER"/>
    <property type="match status" value="1"/>
</dbReference>
<dbReference type="InterPro" id="IPR013098">
    <property type="entry name" value="Ig_I-set"/>
</dbReference>
<keyword evidence="10" id="KW-0393">Immunoglobulin domain</keyword>
<dbReference type="InterPro" id="IPR013783">
    <property type="entry name" value="Ig-like_fold"/>
</dbReference>
<dbReference type="InterPro" id="IPR000157">
    <property type="entry name" value="TIR_dom"/>
</dbReference>
<keyword evidence="2" id="KW-0244">Early protein</keyword>
<dbReference type="Pfam" id="PF13927">
    <property type="entry name" value="Ig_3"/>
    <property type="match status" value="1"/>
</dbReference>
<dbReference type="EMBL" id="KU710366">
    <property type="protein sequence ID" value="AOW69252.1"/>
    <property type="molecule type" value="mRNA"/>
</dbReference>
<dbReference type="InterPro" id="IPR003598">
    <property type="entry name" value="Ig_sub2"/>
</dbReference>
<protein>
    <recommendedName>
        <fullName evidence="12">Soluble interferon alpha/beta receptor OPG204</fullName>
    </recommendedName>
</protein>
<dbReference type="Pfam" id="PF01582">
    <property type="entry name" value="TIR"/>
    <property type="match status" value="1"/>
</dbReference>
<evidence type="ECO:0000256" key="6">
    <source>
        <dbReference type="ARBA" id="ARBA00023027"/>
    </source>
</evidence>
<keyword evidence="5" id="KW-0945">Host-virus interaction</keyword>
<evidence type="ECO:0000259" key="15">
    <source>
        <dbReference type="PROSITE" id="PS50104"/>
    </source>
</evidence>
<dbReference type="InterPro" id="IPR035897">
    <property type="entry name" value="Toll_tir_struct_dom_sf"/>
</dbReference>
<evidence type="ECO:0000256" key="5">
    <source>
        <dbReference type="ARBA" id="ARBA00022830"/>
    </source>
</evidence>
<dbReference type="GO" id="GO:0039502">
    <property type="term" value="P:symbiont-mediated suppression of host type I interferon-mediated signaling pathway"/>
    <property type="evidence" value="ECO:0007669"/>
    <property type="project" value="UniProtKB-KW"/>
</dbReference>
<keyword evidence="6" id="KW-0520">NAD</keyword>
<dbReference type="Pfam" id="PF00047">
    <property type="entry name" value="ig"/>
    <property type="match status" value="1"/>
</dbReference>
<dbReference type="InterPro" id="IPR007110">
    <property type="entry name" value="Ig-like_dom"/>
</dbReference>
<evidence type="ECO:0000256" key="1">
    <source>
        <dbReference type="ARBA" id="ARBA00009752"/>
    </source>
</evidence>
<feature type="transmembrane region" description="Helical" evidence="14">
    <location>
        <begin position="356"/>
        <end position="377"/>
    </location>
</feature>
<evidence type="ECO:0000256" key="2">
    <source>
        <dbReference type="ARBA" id="ARBA00022518"/>
    </source>
</evidence>
<keyword evidence="7" id="KW-1015">Disulfide bond</keyword>
<feature type="domain" description="Ig-like" evidence="16">
    <location>
        <begin position="136"/>
        <end position="223"/>
    </location>
</feature>
<organism evidence="17">
    <name type="scientific">Actinia tenebrosa</name>
    <name type="common">Australian red waratah sea anemone</name>
    <dbReference type="NCBI Taxonomy" id="6105"/>
    <lineage>
        <taxon>Eukaryota</taxon>
        <taxon>Metazoa</taxon>
        <taxon>Cnidaria</taxon>
        <taxon>Anthozoa</taxon>
        <taxon>Hexacorallia</taxon>
        <taxon>Actiniaria</taxon>
        <taxon>Actiniidae</taxon>
        <taxon>Actinia</taxon>
    </lineage>
</organism>
<evidence type="ECO:0000256" key="12">
    <source>
        <dbReference type="ARBA" id="ARBA00041012"/>
    </source>
</evidence>
<evidence type="ECO:0000256" key="14">
    <source>
        <dbReference type="SAM" id="Phobius"/>
    </source>
</evidence>
<dbReference type="CDD" id="cd00096">
    <property type="entry name" value="Ig"/>
    <property type="match status" value="2"/>
</dbReference>
<dbReference type="Pfam" id="PF07679">
    <property type="entry name" value="I-set"/>
    <property type="match status" value="1"/>
</dbReference>
<dbReference type="InterPro" id="IPR036179">
    <property type="entry name" value="Ig-like_dom_sf"/>
</dbReference>
<evidence type="ECO:0000256" key="11">
    <source>
        <dbReference type="ARBA" id="ARBA00038761"/>
    </source>
</evidence>
<comment type="function">
    <text evidence="13">Counteracts the antiviral effects of host IFN-alpha/beta and key IFN-inducible proteins involved in viral RNA degradation suxh as host OAS1. Acts as a soluble IFN-alpha receptor and thus inhibits the interaction between host IFN-alpha and its receptor.</text>
</comment>
<dbReference type="FunFam" id="2.60.40.10:FF:000107">
    <property type="entry name" value="Myosin, light chain kinase a"/>
    <property type="match status" value="1"/>
</dbReference>
<dbReference type="InterPro" id="IPR003599">
    <property type="entry name" value="Ig_sub"/>
</dbReference>
<keyword evidence="9" id="KW-0922">Interferon antiviral system evasion</keyword>
<sequence>MIVVVHSDIMLYAMEYKLTCFLLLAVSLLSVKADLQVQIVKEGVNIYRNINESLTLNCTATTNGGGPLESIYWKKDRKDINSTLSSNNWAVKTITSISRSDAGYYKCAAKYKDRVEDDAVFVNVKGKPMIFKSGEPELFTRSPQWPQDGDPVLDLRCHATGSKIITYIWLKDGKEIKQMNGFSFLPAINNGKTLRLSPVGKDKQGKYTCEASNKYGKDSHNITVRVLDRFEHPVITAEKSIISSYIGEANIFVCNGKNVIELEADAAWLFNGKEITKEQIENSSRLHAEVNYEGSSKTMRMSLLINQTSLQDAGNYTCRVFINDETSEQTTLLVIKRREKRQSGDTKETILTTKELAGLIVGVILLITAILIVILYLTKKKTKINYPEIPKGPFKYGAFVTYNSQDFNWVEKNLLPLLEKNGIDLCIHYRNFEPGVAIHENMVNSVYRSRVVIVVMSNNYMKSKYCRAELDYAVHRSLEEHGTNPLIILCIDPDIKKNRLPKEIKNKTFLDFTSNVEKATWEKRLLKYIKWSDENENAREDKEEEECAVLIKH</sequence>
<evidence type="ECO:0000313" key="17">
    <source>
        <dbReference type="EMBL" id="AOW69252.1"/>
    </source>
</evidence>
<evidence type="ECO:0000256" key="8">
    <source>
        <dbReference type="ARBA" id="ARBA00023180"/>
    </source>
</evidence>
<feature type="domain" description="TIR" evidence="15">
    <location>
        <begin position="394"/>
        <end position="530"/>
    </location>
</feature>
<evidence type="ECO:0000256" key="13">
    <source>
        <dbReference type="ARBA" id="ARBA00045444"/>
    </source>
</evidence>
<dbReference type="PANTHER" id="PTHR11890:SF44">
    <property type="entry name" value="X-LINKED INTERLEUKIN-1 RECEPTOR ACCESSORY PROTEIN-LIKE 2"/>
    <property type="match status" value="1"/>
</dbReference>
<keyword evidence="14" id="KW-0472">Membrane</keyword>
<accession>A0A1D8RAC8</accession>
<comment type="similarity">
    <text evidence="1">Belongs to the interleukin-1 receptor family.</text>
</comment>
<evidence type="ECO:0000256" key="7">
    <source>
        <dbReference type="ARBA" id="ARBA00023157"/>
    </source>
</evidence>
<dbReference type="SUPFAM" id="SSF48726">
    <property type="entry name" value="Immunoglobulin"/>
    <property type="match status" value="3"/>
</dbReference>
<name>A0A1D8RAC8_ACTTE</name>
<dbReference type="Gene3D" id="3.40.50.10140">
    <property type="entry name" value="Toll/interleukin-1 receptor homology (TIR) domain"/>
    <property type="match status" value="1"/>
</dbReference>
<keyword evidence="17" id="KW-0675">Receptor</keyword>
<dbReference type="GO" id="GO:0016787">
    <property type="term" value="F:hydrolase activity"/>
    <property type="evidence" value="ECO:0007669"/>
    <property type="project" value="UniProtKB-KW"/>
</dbReference>
<dbReference type="InterPro" id="IPR013151">
    <property type="entry name" value="Immunoglobulin_dom"/>
</dbReference>
<dbReference type="SMART" id="SM00409">
    <property type="entry name" value="IG"/>
    <property type="match status" value="3"/>
</dbReference>
<keyword evidence="4" id="KW-0378">Hydrolase</keyword>
<dbReference type="AlphaFoldDB" id="A0A1D8RAC8"/>
<evidence type="ECO:0000256" key="10">
    <source>
        <dbReference type="ARBA" id="ARBA00023319"/>
    </source>
</evidence>
<dbReference type="SMART" id="SM00408">
    <property type="entry name" value="IGc2"/>
    <property type="match status" value="2"/>
</dbReference>
<dbReference type="SUPFAM" id="SSF52200">
    <property type="entry name" value="Toll/Interleukin receptor TIR domain"/>
    <property type="match status" value="1"/>
</dbReference>
<dbReference type="PROSITE" id="PS50835">
    <property type="entry name" value="IG_LIKE"/>
    <property type="match status" value="3"/>
</dbReference>
<evidence type="ECO:0000256" key="9">
    <source>
        <dbReference type="ARBA" id="ARBA00023258"/>
    </source>
</evidence>
<keyword evidence="5" id="KW-0899">Viral immunoevasion</keyword>
<dbReference type="GO" id="GO:0007165">
    <property type="term" value="P:signal transduction"/>
    <property type="evidence" value="ECO:0007669"/>
    <property type="project" value="InterPro"/>
</dbReference>
<evidence type="ECO:0000259" key="16">
    <source>
        <dbReference type="PROSITE" id="PS50835"/>
    </source>
</evidence>